<dbReference type="PANTHER" id="PTHR47245">
    <property type="entry name" value="PEPTIDYLPROLYL ISOMERASE"/>
    <property type="match status" value="1"/>
</dbReference>
<dbReference type="InterPro" id="IPR046357">
    <property type="entry name" value="PPIase_dom_sf"/>
</dbReference>
<dbReference type="InterPro" id="IPR027304">
    <property type="entry name" value="Trigger_fact/SurA_dom_sf"/>
</dbReference>
<keyword evidence="4" id="KW-0732">Signal</keyword>
<proteinExistence type="inferred from homology"/>
<dbReference type="Pfam" id="PF13145">
    <property type="entry name" value="Rotamase_2"/>
    <property type="match status" value="1"/>
</dbReference>
<evidence type="ECO:0000256" key="4">
    <source>
        <dbReference type="ARBA" id="ARBA00022729"/>
    </source>
</evidence>
<evidence type="ECO:0000256" key="7">
    <source>
        <dbReference type="PROSITE-ProRule" id="PRU00278"/>
    </source>
</evidence>
<protein>
    <recommendedName>
        <fullName evidence="3">peptidylprolyl isomerase</fullName>
        <ecNumber evidence="3">5.2.1.8</ecNumber>
    </recommendedName>
</protein>
<dbReference type="EMBL" id="CAADFJ010000135">
    <property type="protein sequence ID" value="VFK03569.1"/>
    <property type="molecule type" value="Genomic_DNA"/>
</dbReference>
<dbReference type="SUPFAM" id="SSF109998">
    <property type="entry name" value="Triger factor/SurA peptide-binding domain-like"/>
    <property type="match status" value="1"/>
</dbReference>
<keyword evidence="5 7" id="KW-0697">Rotamase</keyword>
<feature type="domain" description="PpiC" evidence="8">
    <location>
        <begin position="196"/>
        <end position="285"/>
    </location>
</feature>
<evidence type="ECO:0000256" key="5">
    <source>
        <dbReference type="ARBA" id="ARBA00023110"/>
    </source>
</evidence>
<evidence type="ECO:0000256" key="3">
    <source>
        <dbReference type="ARBA" id="ARBA00013194"/>
    </source>
</evidence>
<dbReference type="SUPFAM" id="SSF54534">
    <property type="entry name" value="FKBP-like"/>
    <property type="match status" value="1"/>
</dbReference>
<evidence type="ECO:0000313" key="11">
    <source>
        <dbReference type="EMBL" id="VFK03569.1"/>
    </source>
</evidence>
<dbReference type="EMBL" id="CAADFG010000138">
    <property type="protein sequence ID" value="VFJ98457.1"/>
    <property type="molecule type" value="Genomic_DNA"/>
</dbReference>
<reference evidence="10" key="1">
    <citation type="submission" date="2019-02" db="EMBL/GenBank/DDBJ databases">
        <authorList>
            <person name="Gruber-Vodicka R. H."/>
            <person name="Seah K. B. B."/>
        </authorList>
    </citation>
    <scope>NUCLEOTIDE SEQUENCE</scope>
    <source>
        <strain evidence="11">BECK_SA2B12</strain>
        <strain evidence="9">BECK_SA2B15</strain>
        <strain evidence="10">BECK_SA2B20</strain>
    </source>
</reference>
<dbReference type="PROSITE" id="PS50198">
    <property type="entry name" value="PPIC_PPIASE_2"/>
    <property type="match status" value="1"/>
</dbReference>
<dbReference type="PROSITE" id="PS01096">
    <property type="entry name" value="PPIC_PPIASE_1"/>
    <property type="match status" value="1"/>
</dbReference>
<comment type="similarity">
    <text evidence="2">Belongs to the PpiC/parvulin rotamase family.</text>
</comment>
<dbReference type="InterPro" id="IPR000297">
    <property type="entry name" value="PPIase_PpiC"/>
</dbReference>
<dbReference type="Gene3D" id="3.10.50.40">
    <property type="match status" value="1"/>
</dbReference>
<dbReference type="PANTHER" id="PTHR47245:SF1">
    <property type="entry name" value="FOLDASE PROTEIN PRSA"/>
    <property type="match status" value="1"/>
</dbReference>
<evidence type="ECO:0000256" key="6">
    <source>
        <dbReference type="ARBA" id="ARBA00023235"/>
    </source>
</evidence>
<dbReference type="EC" id="5.2.1.8" evidence="3"/>
<dbReference type="AlphaFoldDB" id="A0A450V1P8"/>
<dbReference type="InterPro" id="IPR023058">
    <property type="entry name" value="PPIase_PpiC_CS"/>
</dbReference>
<evidence type="ECO:0000256" key="1">
    <source>
        <dbReference type="ARBA" id="ARBA00000971"/>
    </source>
</evidence>
<dbReference type="GO" id="GO:0003755">
    <property type="term" value="F:peptidyl-prolyl cis-trans isomerase activity"/>
    <property type="evidence" value="ECO:0007669"/>
    <property type="project" value="UniProtKB-KW"/>
</dbReference>
<evidence type="ECO:0000259" key="8">
    <source>
        <dbReference type="PROSITE" id="PS50198"/>
    </source>
</evidence>
<dbReference type="EMBL" id="CAADFI010000139">
    <property type="protein sequence ID" value="VFJ98655.1"/>
    <property type="molecule type" value="Genomic_DNA"/>
</dbReference>
<gene>
    <name evidence="9" type="ORF">BECKH772A_GA0070896_101386</name>
    <name evidence="10" type="ORF">BECKH772B_GA0070898_101395</name>
    <name evidence="11" type="ORF">BECKH772C_GA0070978_101355</name>
</gene>
<keyword evidence="6 7" id="KW-0413">Isomerase</keyword>
<name>A0A450V1P8_9GAMM</name>
<evidence type="ECO:0000313" key="9">
    <source>
        <dbReference type="EMBL" id="VFJ98457.1"/>
    </source>
</evidence>
<sequence length="327" mass="36793">MGGDQGESQPGFNCCTCELNPGKQLLTMLSDYQQLYTMNRLTKRKNSVVSGKIAILFAVTWSGMICGYGSAIADVTTNWHVLATADGQHITRAEVIQEIETSNPRMQGKVDIKRFSGDELRSVATDIAVRRQLLSEAQENTLLHKRVEQGDLRRQIEIYRDRLIAQAQLESIAAEQVTHADIEKRYQTLKDDMKDKEEWHIRHILVEDKKTIGKAQKALSKRPFAEVAKELSIDQPSAEQGGDLGFVAVDQLKEPFAKAISELAVGKTSKPFKTDLGWHIAKVEEKRPMQPAPLDAVRGRIRRQLEAEAGQSYLKKLTESIEIKLRK</sequence>
<accession>A0A450V1P8</accession>
<dbReference type="InterPro" id="IPR050245">
    <property type="entry name" value="PrsA_foldase"/>
</dbReference>
<evidence type="ECO:0000256" key="2">
    <source>
        <dbReference type="ARBA" id="ARBA00007656"/>
    </source>
</evidence>
<evidence type="ECO:0000313" key="10">
    <source>
        <dbReference type="EMBL" id="VFJ98655.1"/>
    </source>
</evidence>
<organism evidence="10">
    <name type="scientific">Candidatus Kentrum eta</name>
    <dbReference type="NCBI Taxonomy" id="2126337"/>
    <lineage>
        <taxon>Bacteria</taxon>
        <taxon>Pseudomonadati</taxon>
        <taxon>Pseudomonadota</taxon>
        <taxon>Gammaproteobacteria</taxon>
        <taxon>Candidatus Kentrum</taxon>
    </lineage>
</organism>
<comment type="catalytic activity">
    <reaction evidence="1">
        <text>[protein]-peptidylproline (omega=180) = [protein]-peptidylproline (omega=0)</text>
        <dbReference type="Rhea" id="RHEA:16237"/>
        <dbReference type="Rhea" id="RHEA-COMP:10747"/>
        <dbReference type="Rhea" id="RHEA-COMP:10748"/>
        <dbReference type="ChEBI" id="CHEBI:83833"/>
        <dbReference type="ChEBI" id="CHEBI:83834"/>
        <dbReference type="EC" id="5.2.1.8"/>
    </reaction>
</comment>